<organism evidence="2 3">
    <name type="scientific">Colletotrichum sojae</name>
    <dbReference type="NCBI Taxonomy" id="2175907"/>
    <lineage>
        <taxon>Eukaryota</taxon>
        <taxon>Fungi</taxon>
        <taxon>Dikarya</taxon>
        <taxon>Ascomycota</taxon>
        <taxon>Pezizomycotina</taxon>
        <taxon>Sordariomycetes</taxon>
        <taxon>Hypocreomycetidae</taxon>
        <taxon>Glomerellales</taxon>
        <taxon>Glomerellaceae</taxon>
        <taxon>Colletotrichum</taxon>
        <taxon>Colletotrichum orchidearum species complex</taxon>
    </lineage>
</organism>
<gene>
    <name evidence="2" type="ORF">CSOJ01_11528</name>
</gene>
<dbReference type="AlphaFoldDB" id="A0A8H6IY54"/>
<evidence type="ECO:0000313" key="3">
    <source>
        <dbReference type="Proteomes" id="UP000652219"/>
    </source>
</evidence>
<feature type="region of interest" description="Disordered" evidence="1">
    <location>
        <begin position="43"/>
        <end position="121"/>
    </location>
</feature>
<dbReference type="Proteomes" id="UP000652219">
    <property type="component" value="Unassembled WGS sequence"/>
</dbReference>
<comment type="caution">
    <text evidence="2">The sequence shown here is derived from an EMBL/GenBank/DDBJ whole genome shotgun (WGS) entry which is preliminary data.</text>
</comment>
<sequence>MIDLDLDSTDEGRRIASLVRGGRNAGAGCGNLEIRPKQYPYRMAGTTLPDSSALARPSFSGDSGGKKPAAFGTGKTRRVGGGGGGCTKETRARHWESAVPPGDGATLWAGQHTGRQSKDLWVPVPGSRRAARYVDLDLV</sequence>
<dbReference type="EMBL" id="WIGN01000268">
    <property type="protein sequence ID" value="KAF6802521.1"/>
    <property type="molecule type" value="Genomic_DNA"/>
</dbReference>
<evidence type="ECO:0000313" key="2">
    <source>
        <dbReference type="EMBL" id="KAF6802521.1"/>
    </source>
</evidence>
<evidence type="ECO:0000256" key="1">
    <source>
        <dbReference type="SAM" id="MobiDB-lite"/>
    </source>
</evidence>
<keyword evidence="3" id="KW-1185">Reference proteome</keyword>
<proteinExistence type="predicted"/>
<reference evidence="2 3" key="1">
    <citation type="journal article" date="2020" name="Phytopathology">
        <title>Genome Sequence Resources of Colletotrichum truncatum, C. plurivorum, C. musicola, and C. sojae: Four Species Pathogenic to Soybean (Glycine max).</title>
        <authorList>
            <person name="Rogerio F."/>
            <person name="Boufleur T.R."/>
            <person name="Ciampi-Guillardi M."/>
            <person name="Sukno S.A."/>
            <person name="Thon M.R."/>
            <person name="Massola Junior N.S."/>
            <person name="Baroncelli R."/>
        </authorList>
    </citation>
    <scope>NUCLEOTIDE SEQUENCE [LARGE SCALE GENOMIC DNA]</scope>
    <source>
        <strain evidence="2 3">LFN0009</strain>
    </source>
</reference>
<name>A0A8H6IY54_9PEZI</name>
<protein>
    <submittedName>
        <fullName evidence="2">Uncharacterized protein</fullName>
    </submittedName>
</protein>
<accession>A0A8H6IY54</accession>